<keyword evidence="2" id="KW-1133">Transmembrane helix</keyword>
<organism evidence="4 5">
    <name type="scientific">Methanoregula boonei (strain DSM 21154 / JCM 14090 / 6A8)</name>
    <dbReference type="NCBI Taxonomy" id="456442"/>
    <lineage>
        <taxon>Archaea</taxon>
        <taxon>Methanobacteriati</taxon>
        <taxon>Methanobacteriota</taxon>
        <taxon>Stenosarchaea group</taxon>
        <taxon>Methanomicrobia</taxon>
        <taxon>Methanomicrobiales</taxon>
        <taxon>Methanoregulaceae</taxon>
        <taxon>Methanoregula</taxon>
    </lineage>
</organism>
<sequence>MIYTRCINCGSPLPELPQHEGIRRYLVPAVVLLVVFIVLVLVIVPAIEYSMAGGHVLSTALGAITATPTPLPQYPLNQPVRIGDLQVTVTDARAGETQFNGNRFYTVTLTFQNYNASDTYTIAAADFALTDGKGIYYTPSGGIQSKPSYDLSPDTTGIASVVYIVPQNSDKMQLLYTFPSATAAAPDKGRTQVAFIL</sequence>
<keyword evidence="1" id="KW-0732">Signal</keyword>
<evidence type="ECO:0000313" key="4">
    <source>
        <dbReference type="EMBL" id="ABS56437.1"/>
    </source>
</evidence>
<dbReference type="InterPro" id="IPR029051">
    <property type="entry name" value="DUF4352"/>
</dbReference>
<evidence type="ECO:0000259" key="3">
    <source>
        <dbReference type="Pfam" id="PF11611"/>
    </source>
</evidence>
<dbReference type="Gene3D" id="2.60.40.1240">
    <property type="match status" value="1"/>
</dbReference>
<dbReference type="InterPro" id="IPR029050">
    <property type="entry name" value="Immunoprotect_excell_Ig-like"/>
</dbReference>
<dbReference type="HOGENOM" id="CLU_1381389_0_0_2"/>
<dbReference type="EMBL" id="CP000780">
    <property type="protein sequence ID" value="ABS56437.1"/>
    <property type="molecule type" value="Genomic_DNA"/>
</dbReference>
<dbReference type="Pfam" id="PF11611">
    <property type="entry name" value="DUF4352"/>
    <property type="match status" value="1"/>
</dbReference>
<dbReference type="AlphaFoldDB" id="A7I9M6"/>
<evidence type="ECO:0000256" key="2">
    <source>
        <dbReference type="SAM" id="Phobius"/>
    </source>
</evidence>
<accession>A7I9M6</accession>
<keyword evidence="2" id="KW-0812">Transmembrane</keyword>
<proteinExistence type="predicted"/>
<evidence type="ECO:0000313" key="5">
    <source>
        <dbReference type="Proteomes" id="UP000002408"/>
    </source>
</evidence>
<keyword evidence="2" id="KW-0472">Membrane</keyword>
<keyword evidence="5" id="KW-1185">Reference proteome</keyword>
<feature type="transmembrane region" description="Helical" evidence="2">
    <location>
        <begin position="25"/>
        <end position="47"/>
    </location>
</feature>
<dbReference type="KEGG" id="mbn:Mboo_1922"/>
<feature type="domain" description="DUF4352" evidence="3">
    <location>
        <begin position="74"/>
        <end position="177"/>
    </location>
</feature>
<protein>
    <recommendedName>
        <fullName evidence="3">DUF4352 domain-containing protein</fullName>
    </recommendedName>
</protein>
<reference evidence="5" key="1">
    <citation type="journal article" date="2015" name="Microbiology">
        <title>Genome of Methanoregula boonei 6A8 reveals adaptations to oligotrophic peatland environments.</title>
        <authorList>
            <person name="Braeuer S."/>
            <person name="Cadillo-Quiroz H."/>
            <person name="Kyrpides N."/>
            <person name="Woyke T."/>
            <person name="Goodwin L."/>
            <person name="Detter C."/>
            <person name="Podell S."/>
            <person name="Yavitt J.B."/>
            <person name="Zinder S.H."/>
        </authorList>
    </citation>
    <scope>NUCLEOTIDE SEQUENCE [LARGE SCALE GENOMIC DNA]</scope>
    <source>
        <strain evidence="5">DSM 21154 / JCM 14090 / 6A8</strain>
    </source>
</reference>
<gene>
    <name evidence="4" type="ordered locus">Mboo_1922</name>
</gene>
<name>A7I9M6_METB6</name>
<dbReference type="Proteomes" id="UP000002408">
    <property type="component" value="Chromosome"/>
</dbReference>
<evidence type="ECO:0000256" key="1">
    <source>
        <dbReference type="ARBA" id="ARBA00022729"/>
    </source>
</evidence>